<dbReference type="SUPFAM" id="SSF55315">
    <property type="entry name" value="L30e-like"/>
    <property type="match status" value="1"/>
</dbReference>
<gene>
    <name evidence="5" type="ORF">CLOSTMETH_03203</name>
</gene>
<keyword evidence="2 5" id="KW-0489">Methyltransferase</keyword>
<dbReference type="CDD" id="cd18095">
    <property type="entry name" value="SpoU-like_rRNA-MTase"/>
    <property type="match status" value="1"/>
</dbReference>
<dbReference type="Proteomes" id="UP000003340">
    <property type="component" value="Unassembled WGS sequence"/>
</dbReference>
<dbReference type="SUPFAM" id="SSF75217">
    <property type="entry name" value="alpha/beta knot"/>
    <property type="match status" value="1"/>
</dbReference>
<proteinExistence type="inferred from homology"/>
<dbReference type="InterPro" id="IPR029028">
    <property type="entry name" value="Alpha/beta_knot_MTases"/>
</dbReference>
<dbReference type="GO" id="GO:0005737">
    <property type="term" value="C:cytoplasm"/>
    <property type="evidence" value="ECO:0007669"/>
    <property type="project" value="UniProtKB-ARBA"/>
</dbReference>
<name>C0EHG6_9FIRM</name>
<keyword evidence="6" id="KW-1185">Reference proteome</keyword>
<evidence type="ECO:0000313" key="5">
    <source>
        <dbReference type="EMBL" id="EEG29090.1"/>
    </source>
</evidence>
<dbReference type="PANTHER" id="PTHR43191:SF2">
    <property type="entry name" value="RRNA METHYLTRANSFERASE 3, MITOCHONDRIAL"/>
    <property type="match status" value="1"/>
</dbReference>
<dbReference type="PANTHER" id="PTHR43191">
    <property type="entry name" value="RRNA METHYLTRANSFERASE 3"/>
    <property type="match status" value="1"/>
</dbReference>
<accession>C0EHG6</accession>
<evidence type="ECO:0000259" key="4">
    <source>
        <dbReference type="SMART" id="SM00967"/>
    </source>
</evidence>
<dbReference type="HOGENOM" id="CLU_021322_3_2_9"/>
<dbReference type="GO" id="GO:0003723">
    <property type="term" value="F:RNA binding"/>
    <property type="evidence" value="ECO:0007669"/>
    <property type="project" value="InterPro"/>
</dbReference>
<dbReference type="GO" id="GO:0006396">
    <property type="term" value="P:RNA processing"/>
    <property type="evidence" value="ECO:0007669"/>
    <property type="project" value="InterPro"/>
</dbReference>
<dbReference type="InterPro" id="IPR029064">
    <property type="entry name" value="Ribosomal_eL30-like_sf"/>
</dbReference>
<evidence type="ECO:0000256" key="3">
    <source>
        <dbReference type="ARBA" id="ARBA00022679"/>
    </source>
</evidence>
<dbReference type="InterPro" id="IPR053888">
    <property type="entry name" value="MRM3-like_sub_bind"/>
</dbReference>
<reference evidence="5 6" key="2">
    <citation type="submission" date="2009-02" db="EMBL/GenBank/DDBJ databases">
        <title>Draft genome sequence of Clostridium methylpentosum (DSM 5476).</title>
        <authorList>
            <person name="Sudarsanam P."/>
            <person name="Ley R."/>
            <person name="Guruge J."/>
            <person name="Turnbaugh P.J."/>
            <person name="Mahowald M."/>
            <person name="Liep D."/>
            <person name="Gordon J."/>
        </authorList>
    </citation>
    <scope>NUCLEOTIDE SEQUENCE [LARGE SCALE GENOMIC DNA]</scope>
    <source>
        <strain evidence="5 6">DSM 5476</strain>
    </source>
</reference>
<evidence type="ECO:0000256" key="1">
    <source>
        <dbReference type="ARBA" id="ARBA00007228"/>
    </source>
</evidence>
<dbReference type="Pfam" id="PF00588">
    <property type="entry name" value="SpoU_methylase"/>
    <property type="match status" value="1"/>
</dbReference>
<dbReference type="EMBL" id="ACEC01000115">
    <property type="protein sequence ID" value="EEG29090.1"/>
    <property type="molecule type" value="Genomic_DNA"/>
</dbReference>
<comment type="similarity">
    <text evidence="1">Belongs to the class IV-like SAM-binding methyltransferase superfamily. RNA methyltransferase TrmH family.</text>
</comment>
<evidence type="ECO:0000313" key="6">
    <source>
        <dbReference type="Proteomes" id="UP000003340"/>
    </source>
</evidence>
<dbReference type="STRING" id="537013.CLOSTMETH_03203"/>
<sequence>MITSRENETVKLFAKLSGSKKQRDASGLFCLEGVRLIADAVRSGVTLEKILITENCLQKYNHELAEMLAINGKMNTISGELAGKLSDVKSPQGVFAIAKKLDKTLDTDTIKSGGCYLALCSTQDPGNIGTMIRTADALGIDGVLLHNTCDIYSPKVVRSTMGSLFRMRFALCPDLLGLTASLNACGVDTCAAVVEDALPVTRASFSGPRVLYIGNEGNGLPDSIAFACARRITIPMRGNAESLNAASAAAILMWEMTKE</sequence>
<comment type="caution">
    <text evidence="5">The sequence shown here is derived from an EMBL/GenBank/DDBJ whole genome shotgun (WGS) entry which is preliminary data.</text>
</comment>
<dbReference type="Pfam" id="PF22435">
    <property type="entry name" value="MRM3-like_sub_bind"/>
    <property type="match status" value="1"/>
</dbReference>
<dbReference type="InterPro" id="IPR013123">
    <property type="entry name" value="SpoU_subst-bd"/>
</dbReference>
<dbReference type="GO" id="GO:0008173">
    <property type="term" value="F:RNA methyltransferase activity"/>
    <property type="evidence" value="ECO:0007669"/>
    <property type="project" value="InterPro"/>
</dbReference>
<dbReference type="AlphaFoldDB" id="C0EHG6"/>
<reference evidence="5 6" key="1">
    <citation type="submission" date="2009-01" db="EMBL/GenBank/DDBJ databases">
        <authorList>
            <person name="Fulton L."/>
            <person name="Clifton S."/>
            <person name="Fulton B."/>
            <person name="Xu J."/>
            <person name="Minx P."/>
            <person name="Pepin K.H."/>
            <person name="Johnson M."/>
            <person name="Bhonagiri V."/>
            <person name="Nash W.E."/>
            <person name="Mardis E.R."/>
            <person name="Wilson R.K."/>
        </authorList>
    </citation>
    <scope>NUCLEOTIDE SEQUENCE [LARGE SCALE GENOMIC DNA]</scope>
    <source>
        <strain evidence="5 6">DSM 5476</strain>
    </source>
</reference>
<protein>
    <submittedName>
        <fullName evidence="5">RNA methyltransferase, TrmH family</fullName>
    </submittedName>
</protein>
<dbReference type="GO" id="GO:0032259">
    <property type="term" value="P:methylation"/>
    <property type="evidence" value="ECO:0007669"/>
    <property type="project" value="UniProtKB-KW"/>
</dbReference>
<feature type="domain" description="RNA 2-O ribose methyltransferase substrate binding" evidence="4">
    <location>
        <begin position="30"/>
        <end position="104"/>
    </location>
</feature>
<dbReference type="InterPro" id="IPR029026">
    <property type="entry name" value="tRNA_m1G_MTases_N"/>
</dbReference>
<organism evidence="5 6">
    <name type="scientific">[Clostridium] methylpentosum DSM 5476</name>
    <dbReference type="NCBI Taxonomy" id="537013"/>
    <lineage>
        <taxon>Bacteria</taxon>
        <taxon>Bacillati</taxon>
        <taxon>Bacillota</taxon>
        <taxon>Clostridia</taxon>
        <taxon>Eubacteriales</taxon>
        <taxon>Oscillospiraceae</taxon>
        <taxon>Oscillospiraceae incertae sedis</taxon>
    </lineage>
</organism>
<dbReference type="InterPro" id="IPR001537">
    <property type="entry name" value="SpoU_MeTrfase"/>
</dbReference>
<dbReference type="eggNOG" id="COG0566">
    <property type="taxonomic scope" value="Bacteria"/>
</dbReference>
<dbReference type="InterPro" id="IPR051259">
    <property type="entry name" value="rRNA_Methyltransferase"/>
</dbReference>
<dbReference type="SMART" id="SM00967">
    <property type="entry name" value="SpoU_sub_bind"/>
    <property type="match status" value="1"/>
</dbReference>
<dbReference type="Gene3D" id="3.30.1330.30">
    <property type="match status" value="1"/>
</dbReference>
<keyword evidence="3 5" id="KW-0808">Transferase</keyword>
<evidence type="ECO:0000256" key="2">
    <source>
        <dbReference type="ARBA" id="ARBA00022603"/>
    </source>
</evidence>
<dbReference type="Gene3D" id="3.40.1280.10">
    <property type="match status" value="1"/>
</dbReference>